<dbReference type="InterPro" id="IPR006574">
    <property type="entry name" value="PRY"/>
</dbReference>
<dbReference type="Gene3D" id="2.60.120.920">
    <property type="match status" value="1"/>
</dbReference>
<protein>
    <submittedName>
        <fullName evidence="2">Butyrophilin subfamily 1 member A1</fullName>
    </submittedName>
</protein>
<feature type="non-terminal residue" evidence="2">
    <location>
        <position position="163"/>
    </location>
</feature>
<evidence type="ECO:0000313" key="3">
    <source>
        <dbReference type="Proteomes" id="UP000053745"/>
    </source>
</evidence>
<dbReference type="InterPro" id="IPR013320">
    <property type="entry name" value="ConA-like_dom_sf"/>
</dbReference>
<reference evidence="2 3" key="1">
    <citation type="submission" date="2014-04" db="EMBL/GenBank/DDBJ databases">
        <title>Genome evolution of avian class.</title>
        <authorList>
            <person name="Zhang G."/>
            <person name="Li C."/>
        </authorList>
    </citation>
    <scope>NUCLEOTIDE SEQUENCE [LARGE SCALE GENOMIC DNA]</scope>
    <source>
        <strain evidence="2">BGI_N323</strain>
    </source>
</reference>
<dbReference type="SUPFAM" id="SSF49899">
    <property type="entry name" value="Concanavalin A-like lectins/glucanases"/>
    <property type="match status" value="1"/>
</dbReference>
<dbReference type="PANTHER" id="PTHR24103">
    <property type="entry name" value="E3 UBIQUITIN-PROTEIN LIGASE TRIM"/>
    <property type="match status" value="1"/>
</dbReference>
<evidence type="ECO:0000313" key="2">
    <source>
        <dbReference type="EMBL" id="KFP56560.1"/>
    </source>
</evidence>
<dbReference type="InterPro" id="IPR050143">
    <property type="entry name" value="TRIM/RBCC"/>
</dbReference>
<evidence type="ECO:0000259" key="1">
    <source>
        <dbReference type="PROSITE" id="PS50188"/>
    </source>
</evidence>
<dbReference type="CDD" id="cd12888">
    <property type="entry name" value="SPRY_PRY_TRIM7_like"/>
    <property type="match status" value="1"/>
</dbReference>
<dbReference type="InterPro" id="IPR003879">
    <property type="entry name" value="Butyrophylin_SPRY"/>
</dbReference>
<dbReference type="EMBL" id="KL326628">
    <property type="protein sequence ID" value="KFP56560.1"/>
    <property type="molecule type" value="Genomic_DNA"/>
</dbReference>
<dbReference type="PRINTS" id="PR01407">
    <property type="entry name" value="BUTYPHLNCDUF"/>
</dbReference>
<gene>
    <name evidence="2" type="ORF">N323_13010</name>
</gene>
<dbReference type="PROSITE" id="PS50188">
    <property type="entry name" value="B302_SPRY"/>
    <property type="match status" value="1"/>
</dbReference>
<keyword evidence="3" id="KW-1185">Reference proteome</keyword>
<dbReference type="InterPro" id="IPR001870">
    <property type="entry name" value="B30.2/SPRY"/>
</dbReference>
<name>A0A091LHL3_CATAU</name>
<dbReference type="Pfam" id="PF13765">
    <property type="entry name" value="PRY"/>
    <property type="match status" value="1"/>
</dbReference>
<sequence length="163" mass="18586">VTLDPDTAHRRLVLSADRRSVRRESAQQDLPDTPERFSDWCCVLGREGFTEGKHCWEVEGEGRVGGDAWWAVGVASGSVERKGYKRLRPERGIWAVWYEDGVFMSLTSPRTPLPQSLLPRRIWVSLDCAQGLVTFINADREVEIFTFPPALFKAESIHPWFLV</sequence>
<dbReference type="AlphaFoldDB" id="A0A091LHL3"/>
<dbReference type="FunFam" id="2.60.120.920:FF:000004">
    <property type="entry name" value="Butyrophilin subfamily 1 member A1"/>
    <property type="match status" value="1"/>
</dbReference>
<dbReference type="SMART" id="SM00589">
    <property type="entry name" value="PRY"/>
    <property type="match status" value="1"/>
</dbReference>
<feature type="non-terminal residue" evidence="2">
    <location>
        <position position="1"/>
    </location>
</feature>
<dbReference type="InterPro" id="IPR003877">
    <property type="entry name" value="SPRY_dom"/>
</dbReference>
<dbReference type="Proteomes" id="UP000053745">
    <property type="component" value="Unassembled WGS sequence"/>
</dbReference>
<organism evidence="2 3">
    <name type="scientific">Cathartes aura</name>
    <name type="common">Turkey vulture</name>
    <name type="synonym">Vultur aura</name>
    <dbReference type="NCBI Taxonomy" id="43455"/>
    <lineage>
        <taxon>Eukaryota</taxon>
        <taxon>Metazoa</taxon>
        <taxon>Chordata</taxon>
        <taxon>Craniata</taxon>
        <taxon>Vertebrata</taxon>
        <taxon>Euteleostomi</taxon>
        <taxon>Archelosauria</taxon>
        <taxon>Archosauria</taxon>
        <taxon>Dinosauria</taxon>
        <taxon>Saurischia</taxon>
        <taxon>Theropoda</taxon>
        <taxon>Coelurosauria</taxon>
        <taxon>Aves</taxon>
        <taxon>Neognathae</taxon>
        <taxon>Neoaves</taxon>
        <taxon>Telluraves</taxon>
        <taxon>Accipitrimorphae</taxon>
        <taxon>Accipitriformes</taxon>
        <taxon>Cathartidae</taxon>
        <taxon>Cathartes</taxon>
    </lineage>
</organism>
<proteinExistence type="predicted"/>
<feature type="domain" description="B30.2/SPRY" evidence="1">
    <location>
        <begin position="1"/>
        <end position="163"/>
    </location>
</feature>
<dbReference type="OrthoDB" id="9049620at2759"/>
<dbReference type="InterPro" id="IPR043136">
    <property type="entry name" value="B30.2/SPRY_sf"/>
</dbReference>
<accession>A0A091LHL3</accession>
<dbReference type="Pfam" id="PF00622">
    <property type="entry name" value="SPRY"/>
    <property type="match status" value="1"/>
</dbReference>